<accession>S2W0D2</accession>
<dbReference type="AlphaFoldDB" id="S2W0D2"/>
<dbReference type="HOGENOM" id="CLU_173295_0_0_11"/>
<dbReference type="STRING" id="883161.HMPREF9306_01290"/>
<reference evidence="1 2" key="1">
    <citation type="submission" date="2013-04" db="EMBL/GenBank/DDBJ databases">
        <title>The Genome Sequence of Propionimicrobium lymphophilum ACS-093-V-SCH5.</title>
        <authorList>
            <consortium name="The Broad Institute Genomics Platform"/>
            <person name="Earl A."/>
            <person name="Ward D."/>
            <person name="Feldgarden M."/>
            <person name="Gevers D."/>
            <person name="Saerens B."/>
            <person name="Vaneechoutte M."/>
            <person name="Walker B."/>
            <person name="Young S."/>
            <person name="Zeng Q."/>
            <person name="Gargeya S."/>
            <person name="Fitzgerald M."/>
            <person name="Haas B."/>
            <person name="Abouelleil A."/>
            <person name="Allen A.W."/>
            <person name="Alvarado L."/>
            <person name="Arachchi H.M."/>
            <person name="Berlin A.M."/>
            <person name="Chapman S.B."/>
            <person name="Gainer-Dewar J."/>
            <person name="Goldberg J."/>
            <person name="Griggs A."/>
            <person name="Gujja S."/>
            <person name="Hansen M."/>
            <person name="Howarth C."/>
            <person name="Imamovic A."/>
            <person name="Ireland A."/>
            <person name="Larimer J."/>
            <person name="McCowan C."/>
            <person name="Murphy C."/>
            <person name="Pearson M."/>
            <person name="Poon T.W."/>
            <person name="Priest M."/>
            <person name="Roberts A."/>
            <person name="Saif S."/>
            <person name="Shea T."/>
            <person name="Sisk P."/>
            <person name="Sykes S."/>
            <person name="Wortman J."/>
            <person name="Nusbaum C."/>
            <person name="Birren B."/>
        </authorList>
    </citation>
    <scope>NUCLEOTIDE SEQUENCE [LARGE SCALE GENOMIC DNA]</scope>
    <source>
        <strain evidence="1 2">ACS-093-V-SCH5</strain>
    </source>
</reference>
<dbReference type="Proteomes" id="UP000014417">
    <property type="component" value="Unassembled WGS sequence"/>
</dbReference>
<evidence type="ECO:0008006" key="3">
    <source>
        <dbReference type="Google" id="ProtNLM"/>
    </source>
</evidence>
<evidence type="ECO:0000313" key="2">
    <source>
        <dbReference type="Proteomes" id="UP000014417"/>
    </source>
</evidence>
<protein>
    <recommendedName>
        <fullName evidence="3">Phage gp6-like head-tail connector protein</fullName>
    </recommendedName>
</protein>
<dbReference type="RefSeq" id="WP_016456118.1">
    <property type="nucleotide sequence ID" value="NZ_KE150269.1"/>
</dbReference>
<dbReference type="EMBL" id="AGZR01000008">
    <property type="protein sequence ID" value="EPD32591.1"/>
    <property type="molecule type" value="Genomic_DNA"/>
</dbReference>
<sequence length="110" mass="11856">MSAQKDLLAPARVASYLGQGDNTTILSLAEEHIRVATTLVKAYTRGAGFSEDGNPCPDLADVIISITARRLPNPQGLRQESLASEQVTYGPQGFTLAELAVLNLYRKRAI</sequence>
<evidence type="ECO:0000313" key="1">
    <source>
        <dbReference type="EMBL" id="EPD32591.1"/>
    </source>
</evidence>
<keyword evidence="2" id="KW-1185">Reference proteome</keyword>
<organism evidence="1 2">
    <name type="scientific">Propionimicrobium lymphophilum ACS-093-V-SCH5</name>
    <dbReference type="NCBI Taxonomy" id="883161"/>
    <lineage>
        <taxon>Bacteria</taxon>
        <taxon>Bacillati</taxon>
        <taxon>Actinomycetota</taxon>
        <taxon>Actinomycetes</taxon>
        <taxon>Propionibacteriales</taxon>
        <taxon>Propionibacteriaceae</taxon>
        <taxon>Propionimicrobium</taxon>
    </lineage>
</organism>
<proteinExistence type="predicted"/>
<comment type="caution">
    <text evidence="1">The sequence shown here is derived from an EMBL/GenBank/DDBJ whole genome shotgun (WGS) entry which is preliminary data.</text>
</comment>
<name>S2W0D2_9ACTN</name>
<gene>
    <name evidence="1" type="ORF">HMPREF9306_01290</name>
</gene>